<gene>
    <name evidence="2" type="ORF">ACFPCZ_22120</name>
</gene>
<evidence type="ECO:0000313" key="2">
    <source>
        <dbReference type="EMBL" id="MFC4869340.1"/>
    </source>
</evidence>
<name>A0ABV9SSN5_9ACTN</name>
<dbReference type="Proteomes" id="UP001595858">
    <property type="component" value="Unassembled WGS sequence"/>
</dbReference>
<comment type="caution">
    <text evidence="2">The sequence shown here is derived from an EMBL/GenBank/DDBJ whole genome shotgun (WGS) entry which is preliminary data.</text>
</comment>
<feature type="compositionally biased region" description="Basic and acidic residues" evidence="1">
    <location>
        <begin position="88"/>
        <end position="108"/>
    </location>
</feature>
<organism evidence="2 3">
    <name type="scientific">Streptomonospora arabica</name>
    <dbReference type="NCBI Taxonomy" id="412417"/>
    <lineage>
        <taxon>Bacteria</taxon>
        <taxon>Bacillati</taxon>
        <taxon>Actinomycetota</taxon>
        <taxon>Actinomycetes</taxon>
        <taxon>Streptosporangiales</taxon>
        <taxon>Nocardiopsidaceae</taxon>
        <taxon>Streptomonospora</taxon>
    </lineage>
</organism>
<proteinExistence type="predicted"/>
<accession>A0ABV9SSN5</accession>
<dbReference type="RefSeq" id="WP_344143014.1">
    <property type="nucleotide sequence ID" value="NZ_BAAAQI010000006.1"/>
</dbReference>
<evidence type="ECO:0000313" key="3">
    <source>
        <dbReference type="Proteomes" id="UP001595858"/>
    </source>
</evidence>
<evidence type="ECO:0000256" key="1">
    <source>
        <dbReference type="SAM" id="MobiDB-lite"/>
    </source>
</evidence>
<reference evidence="3" key="1">
    <citation type="journal article" date="2019" name="Int. J. Syst. Evol. Microbiol.">
        <title>The Global Catalogue of Microorganisms (GCM) 10K type strain sequencing project: providing services to taxonomists for standard genome sequencing and annotation.</title>
        <authorList>
            <consortium name="The Broad Institute Genomics Platform"/>
            <consortium name="The Broad Institute Genome Sequencing Center for Infectious Disease"/>
            <person name="Wu L."/>
            <person name="Ma J."/>
        </authorList>
    </citation>
    <scope>NUCLEOTIDE SEQUENCE [LARGE SCALE GENOMIC DNA]</scope>
    <source>
        <strain evidence="3">CGMCC 4.7304</strain>
    </source>
</reference>
<protein>
    <submittedName>
        <fullName evidence="2">Uncharacterized protein</fullName>
    </submittedName>
</protein>
<keyword evidence="3" id="KW-1185">Reference proteome</keyword>
<dbReference type="EMBL" id="JBHSIY010000028">
    <property type="protein sequence ID" value="MFC4869340.1"/>
    <property type="molecule type" value="Genomic_DNA"/>
</dbReference>
<feature type="region of interest" description="Disordered" evidence="1">
    <location>
        <begin position="88"/>
        <end position="114"/>
    </location>
</feature>
<sequence>MSHYPEDVEADLARYYPRDADQFEAFCRGDMTIRRLHVLVSRLPKGSATYAVRAGGRDRADWDELVELTAKAVEAQREANLLYQQANVDDKKRHTLPKDIERVPRPWPDDEDDT</sequence>